<dbReference type="OrthoDB" id="9812305at2"/>
<feature type="domain" description="ThuA-like" evidence="1">
    <location>
        <begin position="4"/>
        <end position="213"/>
    </location>
</feature>
<accession>A0A7X3CR19</accession>
<dbReference type="SUPFAM" id="SSF52317">
    <property type="entry name" value="Class I glutamine amidotransferase-like"/>
    <property type="match status" value="1"/>
</dbReference>
<proteinExistence type="predicted"/>
<evidence type="ECO:0000313" key="3">
    <source>
        <dbReference type="Proteomes" id="UP000447876"/>
    </source>
</evidence>
<dbReference type="RefSeq" id="WP_155613137.1">
    <property type="nucleotide sequence ID" value="NZ_WNZW01000015.1"/>
</dbReference>
<reference evidence="2 3" key="1">
    <citation type="submission" date="2019-11" db="EMBL/GenBank/DDBJ databases">
        <title>Draft genome sequences of five Paenibacillus species of dairy origin.</title>
        <authorList>
            <person name="Olajide A.M."/>
            <person name="Chen S."/>
            <person name="Lapointe G."/>
        </authorList>
    </citation>
    <scope>NUCLEOTIDE SEQUENCE [LARGE SCALE GENOMIC DNA]</scope>
    <source>
        <strain evidence="2 3">12CR55</strain>
    </source>
</reference>
<dbReference type="Pfam" id="PF06283">
    <property type="entry name" value="ThuA"/>
    <property type="match status" value="1"/>
</dbReference>
<gene>
    <name evidence="2" type="ORF">GNP95_22775</name>
</gene>
<evidence type="ECO:0000259" key="1">
    <source>
        <dbReference type="Pfam" id="PF06283"/>
    </source>
</evidence>
<protein>
    <submittedName>
        <fullName evidence="2">Trehalose utilization</fullName>
    </submittedName>
</protein>
<dbReference type="InterPro" id="IPR029062">
    <property type="entry name" value="Class_I_gatase-like"/>
</dbReference>
<sequence length="216" mass="24315">MKRILVVVGDYYHDGELARQSWERVIEPFTSKAQAQVTYAGVEQLEQELVKSPDLVVLFAGNYIDPEAEQVKYWMTEQAAGQIEKYVAGGGAWLAWHSGLASYPEDGEYVRMLRGRFLMHPEPSVVTYTPLAGTELGDLGEAFSFLDEHYFVDCKEEETNIFMRSSSKDGEAVAGWYHSYGSGRVGCITPAHLSDGLLMPWFIKLMRSLVAWCARL</sequence>
<dbReference type="Proteomes" id="UP000447876">
    <property type="component" value="Unassembled WGS sequence"/>
</dbReference>
<dbReference type="EMBL" id="WNZW01000015">
    <property type="protein sequence ID" value="MUG47772.1"/>
    <property type="molecule type" value="Genomic_DNA"/>
</dbReference>
<organism evidence="2 3">
    <name type="scientific">Paenibacillus woosongensis</name>
    <dbReference type="NCBI Taxonomy" id="307580"/>
    <lineage>
        <taxon>Bacteria</taxon>
        <taxon>Bacillati</taxon>
        <taxon>Bacillota</taxon>
        <taxon>Bacilli</taxon>
        <taxon>Bacillales</taxon>
        <taxon>Paenibacillaceae</taxon>
        <taxon>Paenibacillus</taxon>
    </lineage>
</organism>
<name>A0A7X3CR19_9BACL</name>
<dbReference type="AlphaFoldDB" id="A0A7X3CR19"/>
<dbReference type="InterPro" id="IPR029010">
    <property type="entry name" value="ThuA-like"/>
</dbReference>
<comment type="caution">
    <text evidence="2">The sequence shown here is derived from an EMBL/GenBank/DDBJ whole genome shotgun (WGS) entry which is preliminary data.</text>
</comment>
<evidence type="ECO:0000313" key="2">
    <source>
        <dbReference type="EMBL" id="MUG47772.1"/>
    </source>
</evidence>
<dbReference type="Gene3D" id="3.40.50.880">
    <property type="match status" value="1"/>
</dbReference>